<gene>
    <name evidence="1" type="ORF">NQ176_g10920</name>
</gene>
<reference evidence="1" key="1">
    <citation type="submission" date="2022-08" db="EMBL/GenBank/DDBJ databases">
        <title>Genome Sequence of Lecanicillium fungicola.</title>
        <authorList>
            <person name="Buettner E."/>
        </authorList>
    </citation>
    <scope>NUCLEOTIDE SEQUENCE</scope>
    <source>
        <strain evidence="1">Babe33</strain>
    </source>
</reference>
<comment type="caution">
    <text evidence="1">The sequence shown here is derived from an EMBL/GenBank/DDBJ whole genome shotgun (WGS) entry which is preliminary data.</text>
</comment>
<evidence type="ECO:0000313" key="2">
    <source>
        <dbReference type="Proteomes" id="UP001143910"/>
    </source>
</evidence>
<dbReference type="Proteomes" id="UP001143910">
    <property type="component" value="Unassembled WGS sequence"/>
</dbReference>
<sequence length="114" mass="12377">MADDDDEDGADADAAVYKASNDEDNILFHQNAAWNKLTLVMRDSGTLKFTKYVSKKAQGDRWDIWGLFGIEDPDDDEDDDGGEAGPSSGEVALGESDLDETFNGFSDSGDEESD</sequence>
<organism evidence="1 2">
    <name type="scientific">Zarea fungicola</name>
    <dbReference type="NCBI Taxonomy" id="93591"/>
    <lineage>
        <taxon>Eukaryota</taxon>
        <taxon>Fungi</taxon>
        <taxon>Dikarya</taxon>
        <taxon>Ascomycota</taxon>
        <taxon>Pezizomycotina</taxon>
        <taxon>Sordariomycetes</taxon>
        <taxon>Hypocreomycetidae</taxon>
        <taxon>Hypocreales</taxon>
        <taxon>Cordycipitaceae</taxon>
        <taxon>Zarea</taxon>
    </lineage>
</organism>
<evidence type="ECO:0000313" key="1">
    <source>
        <dbReference type="EMBL" id="KAJ2962591.1"/>
    </source>
</evidence>
<dbReference type="EMBL" id="JANJQO010003272">
    <property type="protein sequence ID" value="KAJ2962591.1"/>
    <property type="molecule type" value="Genomic_DNA"/>
</dbReference>
<accession>A0ACC1MED0</accession>
<protein>
    <submittedName>
        <fullName evidence="1">Uncharacterized protein</fullName>
    </submittedName>
</protein>
<keyword evidence="2" id="KW-1185">Reference proteome</keyword>
<proteinExistence type="predicted"/>
<name>A0ACC1MED0_9HYPO</name>